<accession>A0A6A8UCE0</accession>
<name>A0A6A8UCE0_STRSL</name>
<reference evidence="2 3" key="1">
    <citation type="journal article" date="2019" name="Nat. Med.">
        <title>A library of human gut bacterial isolates paired with longitudinal multiomics data enables mechanistic microbiome research.</title>
        <authorList>
            <person name="Poyet M."/>
            <person name="Groussin M."/>
            <person name="Gibbons S.M."/>
            <person name="Avila-Pacheco J."/>
            <person name="Jiang X."/>
            <person name="Kearney S.M."/>
            <person name="Perrotta A.R."/>
            <person name="Berdy B."/>
            <person name="Zhao S."/>
            <person name="Lieberman T.D."/>
            <person name="Swanson P.K."/>
            <person name="Smith M."/>
            <person name="Roesemann S."/>
            <person name="Alexander J.E."/>
            <person name="Rich S.A."/>
            <person name="Livny J."/>
            <person name="Vlamakis H."/>
            <person name="Clish C."/>
            <person name="Bullock K."/>
            <person name="Deik A."/>
            <person name="Scott J."/>
            <person name="Pierce K.A."/>
            <person name="Xavier R.J."/>
            <person name="Alm E.J."/>
        </authorList>
    </citation>
    <scope>NUCLEOTIDE SEQUENCE [LARGE SCALE GENOMIC DNA]</scope>
    <source>
        <strain evidence="2 3">BIOML-A4</strain>
    </source>
</reference>
<gene>
    <name evidence="2" type="ORF">GMC65_04195</name>
</gene>
<evidence type="ECO:0000256" key="1">
    <source>
        <dbReference type="SAM" id="Phobius"/>
    </source>
</evidence>
<dbReference type="RefSeq" id="WP_060971515.1">
    <property type="nucleotide sequence ID" value="NZ_JADNDA010000002.1"/>
</dbReference>
<comment type="caution">
    <text evidence="2">The sequence shown here is derived from an EMBL/GenBank/DDBJ whole genome shotgun (WGS) entry which is preliminary data.</text>
</comment>
<keyword evidence="1" id="KW-0472">Membrane</keyword>
<dbReference type="EMBL" id="WMYO01000003">
    <property type="protein sequence ID" value="MTR27566.1"/>
    <property type="molecule type" value="Genomic_DNA"/>
</dbReference>
<dbReference type="AlphaFoldDB" id="A0A6A8UCE0"/>
<sequence>MAEFIKDLLNRMIQHSSNLIQFLELVTKWVVLLMFLITLASTVLAARRSSKHYYAKCRRQKKESSEESLSKHLINYQPARGSPSYLKFYYQFYNISRD</sequence>
<keyword evidence="1" id="KW-0812">Transmembrane</keyword>
<proteinExistence type="predicted"/>
<evidence type="ECO:0000313" key="2">
    <source>
        <dbReference type="EMBL" id="MTR27566.1"/>
    </source>
</evidence>
<protein>
    <submittedName>
        <fullName evidence="2">Uncharacterized protein</fullName>
    </submittedName>
</protein>
<organism evidence="2 3">
    <name type="scientific">Streptococcus salivarius</name>
    <dbReference type="NCBI Taxonomy" id="1304"/>
    <lineage>
        <taxon>Bacteria</taxon>
        <taxon>Bacillati</taxon>
        <taxon>Bacillota</taxon>
        <taxon>Bacilli</taxon>
        <taxon>Lactobacillales</taxon>
        <taxon>Streptococcaceae</taxon>
        <taxon>Streptococcus</taxon>
    </lineage>
</organism>
<dbReference type="Proteomes" id="UP000439678">
    <property type="component" value="Unassembled WGS sequence"/>
</dbReference>
<evidence type="ECO:0000313" key="3">
    <source>
        <dbReference type="Proteomes" id="UP000439678"/>
    </source>
</evidence>
<feature type="transmembrane region" description="Helical" evidence="1">
    <location>
        <begin position="26"/>
        <end position="46"/>
    </location>
</feature>
<keyword evidence="1" id="KW-1133">Transmembrane helix</keyword>